<feature type="chain" id="PRO_5042527434" evidence="1">
    <location>
        <begin position="18"/>
        <end position="88"/>
    </location>
</feature>
<accession>A0AAI8VCQ5</accession>
<name>A0AAI8VCQ5_9PEZI</name>
<comment type="caution">
    <text evidence="2">The sequence shown here is derived from an EMBL/GenBank/DDBJ whole genome shotgun (WGS) entry which is preliminary data.</text>
</comment>
<reference evidence="2" key="1">
    <citation type="submission" date="2023-10" db="EMBL/GenBank/DDBJ databases">
        <authorList>
            <person name="Hackl T."/>
        </authorList>
    </citation>
    <scope>NUCLEOTIDE SEQUENCE</scope>
</reference>
<evidence type="ECO:0000313" key="3">
    <source>
        <dbReference type="Proteomes" id="UP001295740"/>
    </source>
</evidence>
<proteinExistence type="predicted"/>
<organism evidence="2 3">
    <name type="scientific">Anthostomella pinea</name>
    <dbReference type="NCBI Taxonomy" id="933095"/>
    <lineage>
        <taxon>Eukaryota</taxon>
        <taxon>Fungi</taxon>
        <taxon>Dikarya</taxon>
        <taxon>Ascomycota</taxon>
        <taxon>Pezizomycotina</taxon>
        <taxon>Sordariomycetes</taxon>
        <taxon>Xylariomycetidae</taxon>
        <taxon>Xylariales</taxon>
        <taxon>Xylariaceae</taxon>
        <taxon>Anthostomella</taxon>
    </lineage>
</organism>
<dbReference type="AlphaFoldDB" id="A0AAI8VCQ5"/>
<keyword evidence="1" id="KW-0732">Signal</keyword>
<gene>
    <name evidence="2" type="ORF">KHLLAP_LOCUS2605</name>
</gene>
<evidence type="ECO:0000313" key="2">
    <source>
        <dbReference type="EMBL" id="CAJ2502137.1"/>
    </source>
</evidence>
<protein>
    <submittedName>
        <fullName evidence="2">Uu.00g049900.m01.CDS01</fullName>
    </submittedName>
</protein>
<dbReference type="EMBL" id="CAUWAG010000003">
    <property type="protein sequence ID" value="CAJ2502137.1"/>
    <property type="molecule type" value="Genomic_DNA"/>
</dbReference>
<evidence type="ECO:0000256" key="1">
    <source>
        <dbReference type="SAM" id="SignalP"/>
    </source>
</evidence>
<dbReference type="Proteomes" id="UP001295740">
    <property type="component" value="Unassembled WGS sequence"/>
</dbReference>
<feature type="signal peptide" evidence="1">
    <location>
        <begin position="1"/>
        <end position="17"/>
    </location>
</feature>
<sequence length="88" mass="9357">MQFSILAILSFAALATAGTVAPRSNDAGVAGERRHFFHHSGSDVNQFNPDGYMWLSYSACVAGCVDEDGHKGSCTKDDSDDGGWVCNL</sequence>
<keyword evidence="3" id="KW-1185">Reference proteome</keyword>